<dbReference type="InterPro" id="IPR012340">
    <property type="entry name" value="NA-bd_OB-fold"/>
</dbReference>
<dbReference type="RefSeq" id="WP_107288790.1">
    <property type="nucleotide sequence ID" value="NZ_PYNF01000002.1"/>
</dbReference>
<dbReference type="SUPFAM" id="SSF50249">
    <property type="entry name" value="Nucleic acid-binding proteins"/>
    <property type="match status" value="5"/>
</dbReference>
<evidence type="ECO:0000313" key="6">
    <source>
        <dbReference type="Proteomes" id="UP000241426"/>
    </source>
</evidence>
<dbReference type="GO" id="GO:0022627">
    <property type="term" value="C:cytosolic small ribosomal subunit"/>
    <property type="evidence" value="ECO:0007669"/>
    <property type="project" value="TreeGrafter"/>
</dbReference>
<dbReference type="PROSITE" id="PS50126">
    <property type="entry name" value="S1"/>
    <property type="match status" value="5"/>
</dbReference>
<dbReference type="CDD" id="cd04465">
    <property type="entry name" value="S1_RPS1_repeat_ec2_hs2"/>
    <property type="match status" value="1"/>
</dbReference>
<comment type="similarity">
    <text evidence="1">Belongs to the bacterial ribosomal protein bS1 family.</text>
</comment>
<feature type="domain" description="S1 motif" evidence="4">
    <location>
        <begin position="99"/>
        <end position="165"/>
    </location>
</feature>
<dbReference type="InterPro" id="IPR035104">
    <property type="entry name" value="Ribosomal_protein_S1-like"/>
</dbReference>
<feature type="domain" description="S1 motif" evidence="4">
    <location>
        <begin position="20"/>
        <end position="81"/>
    </location>
</feature>
<dbReference type="InterPro" id="IPR050437">
    <property type="entry name" value="Ribos_protein_bS1-like"/>
</dbReference>
<evidence type="ECO:0000256" key="3">
    <source>
        <dbReference type="ARBA" id="ARBA00023274"/>
    </source>
</evidence>
<keyword evidence="3" id="KW-0687">Ribonucleoprotein</keyword>
<dbReference type="InterPro" id="IPR003029">
    <property type="entry name" value="S1_domain"/>
</dbReference>
<feature type="domain" description="S1 motif" evidence="4">
    <location>
        <begin position="186"/>
        <end position="258"/>
    </location>
</feature>
<keyword evidence="2" id="KW-0689">Ribosomal protein</keyword>
<dbReference type="Pfam" id="PF00575">
    <property type="entry name" value="S1"/>
    <property type="match status" value="3"/>
</dbReference>
<dbReference type="SMART" id="SM00316">
    <property type="entry name" value="S1"/>
    <property type="match status" value="5"/>
</dbReference>
<accession>A0A2T3KMQ5</accession>
<sequence>MTNFEKLLDEQLSTLCFKPNEIVEAAVVEVDRHKVLVDVGLHTTGELKITEFMVPPSVGDYIQVVVDELDDGEGNLKISHNEVMVKQQLDDVQSLVENKTTVDAKVVEIRKAGLIVNVGYLTGFMPKRQASIEYVEDFTSFLNQVFKVKILSHDQIHENLIVSHKQYLIDEIGGEIARLEAPVEVGGVYEGKVTGIAPFGLFVDIGSHSTVLLHITDINWDLTKAVIEDFKFGDILSLRAKSVVTSDNGSQRICMSLKHMDMSPWEKAKDDFVIGERFKATIYKIEEETGNLIVSINGIPGVVENKDVSWTRMTNSNLNNVFKRGQEIDVVVKGFENKMGFESIVLSHKGCQSNPWESINEKFKVGQVLDTVVTSVSEKMLFVKVEGDVEAIVHVREVDWINPFEAIKSISSGDNVRVKLMEIDSSERKVSASICRTTEDPYKGIVAGTKVLAKVESIRVNSVHLSVLRKGKKLEATLPARYVNTVSRWLPSGEIEVGCELNLEVSMIMSGILYLKPDNSERAQSSFGTGDNPFAEAIKAALKF</sequence>
<dbReference type="PANTHER" id="PTHR10724">
    <property type="entry name" value="30S RIBOSOMAL PROTEIN S1"/>
    <property type="match status" value="1"/>
</dbReference>
<reference evidence="5 6" key="1">
    <citation type="submission" date="2018-01" db="EMBL/GenBank/DDBJ databases">
        <title>Whole genome sequencing of Histamine producing bacteria.</title>
        <authorList>
            <person name="Butler K."/>
        </authorList>
    </citation>
    <scope>NUCLEOTIDE SEQUENCE [LARGE SCALE GENOMIC DNA]</scope>
    <source>
        <strain evidence="5 6">FS-7.2</strain>
    </source>
</reference>
<organism evidence="5 6">
    <name type="scientific">Photobacterium kishitanii</name>
    <dbReference type="NCBI Taxonomy" id="318456"/>
    <lineage>
        <taxon>Bacteria</taxon>
        <taxon>Pseudomonadati</taxon>
        <taxon>Pseudomonadota</taxon>
        <taxon>Gammaproteobacteria</taxon>
        <taxon>Vibrionales</taxon>
        <taxon>Vibrionaceae</taxon>
        <taxon>Photobacterium</taxon>
    </lineage>
</organism>
<name>A0A2T3KMQ5_9GAMM</name>
<feature type="domain" description="S1 motif" evidence="4">
    <location>
        <begin position="275"/>
        <end position="349"/>
    </location>
</feature>
<dbReference type="PANTHER" id="PTHR10724:SF7">
    <property type="entry name" value="SMALL RIBOSOMAL SUBUNIT PROTEIN BS1C"/>
    <property type="match status" value="1"/>
</dbReference>
<gene>
    <name evidence="5" type="ORF">C9J27_03325</name>
</gene>
<dbReference type="Gene3D" id="2.40.50.140">
    <property type="entry name" value="Nucleic acid-binding proteins"/>
    <property type="match status" value="5"/>
</dbReference>
<dbReference type="CDD" id="cd00164">
    <property type="entry name" value="S1_like"/>
    <property type="match status" value="1"/>
</dbReference>
<dbReference type="GO" id="GO:0006412">
    <property type="term" value="P:translation"/>
    <property type="evidence" value="ECO:0007669"/>
    <property type="project" value="TreeGrafter"/>
</dbReference>
<evidence type="ECO:0000256" key="2">
    <source>
        <dbReference type="ARBA" id="ARBA00022980"/>
    </source>
</evidence>
<comment type="caution">
    <text evidence="5">The sequence shown here is derived from an EMBL/GenBank/DDBJ whole genome shotgun (WGS) entry which is preliminary data.</text>
</comment>
<dbReference type="Proteomes" id="UP000241426">
    <property type="component" value="Unassembled WGS sequence"/>
</dbReference>
<dbReference type="PRINTS" id="PR00681">
    <property type="entry name" value="RIBOSOMALS1"/>
</dbReference>
<dbReference type="GO" id="GO:0003729">
    <property type="term" value="F:mRNA binding"/>
    <property type="evidence" value="ECO:0007669"/>
    <property type="project" value="TreeGrafter"/>
</dbReference>
<proteinExistence type="inferred from homology"/>
<dbReference type="GO" id="GO:0003735">
    <property type="term" value="F:structural constituent of ribosome"/>
    <property type="evidence" value="ECO:0007669"/>
    <property type="project" value="TreeGrafter"/>
</dbReference>
<dbReference type="AlphaFoldDB" id="A0A2T3KMQ5"/>
<evidence type="ECO:0000313" key="5">
    <source>
        <dbReference type="EMBL" id="PSV01062.1"/>
    </source>
</evidence>
<evidence type="ECO:0000256" key="1">
    <source>
        <dbReference type="ARBA" id="ARBA00006767"/>
    </source>
</evidence>
<evidence type="ECO:0000259" key="4">
    <source>
        <dbReference type="PROSITE" id="PS50126"/>
    </source>
</evidence>
<dbReference type="EMBL" id="PYNF01000002">
    <property type="protein sequence ID" value="PSV01062.1"/>
    <property type="molecule type" value="Genomic_DNA"/>
</dbReference>
<protein>
    <recommendedName>
        <fullName evidence="4">S1 motif domain-containing protein</fullName>
    </recommendedName>
</protein>
<feature type="domain" description="S1 motif" evidence="4">
    <location>
        <begin position="366"/>
        <end position="435"/>
    </location>
</feature>